<proteinExistence type="predicted"/>
<feature type="domain" description="PiggyBac transposable element-derived protein" evidence="1">
    <location>
        <begin position="12"/>
        <end position="294"/>
    </location>
</feature>
<sequence length="401" mass="46369">MNDMSTKEIFDKFTGVMIFRATMSRCRFEFLINCLRFDDKETREERRASDRLAPIREVFDHIIKMCGEYYTPTDCCTIDEQLLSFRGRCIFKMYIPSKPDKYGIKILMMCDAKTAYMLKAIVYVGQTTAPPNIAVPEYYVLELSKSLVGSRRNITMDNWFTSIPLAKHLIEKELTMVGTTRKNKGEIPESFLDLTGREKNTAMFAYDGPLTLLSYCPPKSTKKKVVIMLSTLHDSPDNNNEVELPEIVHFYNKTKGGVDVFDAMSKKYSVLRKTKRWPMCIFYGLLNGIGINTWVLYKCSKAPNKPDIKFRRTFLKELGLNLIEEHLKERVQKPTLRRDIRESIAAILKEPMPVDPPGSKEHSQGRCGFCPRKRDRKSKTRCAKCKIPICLDHQVKICQRC</sequence>
<evidence type="ECO:0000313" key="2">
    <source>
        <dbReference type="EMBL" id="SOQ60012.1"/>
    </source>
</evidence>
<gene>
    <name evidence="2" type="ORF">SFRICE_041048</name>
</gene>
<name>A0A2H1X449_SPOFR</name>
<accession>A0A2H1X449</accession>
<organism evidence="2">
    <name type="scientific">Spodoptera frugiperda</name>
    <name type="common">Fall armyworm</name>
    <dbReference type="NCBI Taxonomy" id="7108"/>
    <lineage>
        <taxon>Eukaryota</taxon>
        <taxon>Metazoa</taxon>
        <taxon>Ecdysozoa</taxon>
        <taxon>Arthropoda</taxon>
        <taxon>Hexapoda</taxon>
        <taxon>Insecta</taxon>
        <taxon>Pterygota</taxon>
        <taxon>Neoptera</taxon>
        <taxon>Endopterygota</taxon>
        <taxon>Lepidoptera</taxon>
        <taxon>Glossata</taxon>
        <taxon>Ditrysia</taxon>
        <taxon>Noctuoidea</taxon>
        <taxon>Noctuidae</taxon>
        <taxon>Amphipyrinae</taxon>
        <taxon>Spodoptera</taxon>
    </lineage>
</organism>
<protein>
    <submittedName>
        <fullName evidence="2">SFRICE_041048</fullName>
    </submittedName>
</protein>
<dbReference type="Pfam" id="PF13843">
    <property type="entry name" value="DDE_Tnp_1_7"/>
    <property type="match status" value="1"/>
</dbReference>
<dbReference type="EMBL" id="ODYU01013305">
    <property type="protein sequence ID" value="SOQ60012.1"/>
    <property type="molecule type" value="Genomic_DNA"/>
</dbReference>
<reference evidence="2" key="1">
    <citation type="submission" date="2016-07" db="EMBL/GenBank/DDBJ databases">
        <authorList>
            <person name="Bretaudeau A."/>
        </authorList>
    </citation>
    <scope>NUCLEOTIDE SEQUENCE</scope>
    <source>
        <strain evidence="2">Rice</strain>
        <tissue evidence="2">Whole body</tissue>
    </source>
</reference>
<dbReference type="PANTHER" id="PTHR46599:SF6">
    <property type="entry name" value="DUAL SPECIFICITY PHOSPHATASE 26"/>
    <property type="match status" value="1"/>
</dbReference>
<evidence type="ECO:0000259" key="1">
    <source>
        <dbReference type="Pfam" id="PF13843"/>
    </source>
</evidence>
<dbReference type="InterPro" id="IPR029526">
    <property type="entry name" value="PGBD"/>
</dbReference>
<dbReference type="PANTHER" id="PTHR46599">
    <property type="entry name" value="PIGGYBAC TRANSPOSABLE ELEMENT-DERIVED PROTEIN 4"/>
    <property type="match status" value="1"/>
</dbReference>
<dbReference type="AlphaFoldDB" id="A0A2H1X449"/>